<gene>
    <name evidence="5" type="ORF">GWK36_05795</name>
</gene>
<dbReference type="InterPro" id="IPR029787">
    <property type="entry name" value="Nucleotide_cyclase"/>
</dbReference>
<dbReference type="GO" id="GO:0043709">
    <property type="term" value="P:cell adhesion involved in single-species biofilm formation"/>
    <property type="evidence" value="ECO:0007669"/>
    <property type="project" value="TreeGrafter"/>
</dbReference>
<dbReference type="SUPFAM" id="SSF55781">
    <property type="entry name" value="GAF domain-like"/>
    <property type="match status" value="1"/>
</dbReference>
<dbReference type="SUPFAM" id="SSF55073">
    <property type="entry name" value="Nucleotide cyclase"/>
    <property type="match status" value="1"/>
</dbReference>
<dbReference type="InterPro" id="IPR000160">
    <property type="entry name" value="GGDEF_dom"/>
</dbReference>
<dbReference type="EC" id="2.7.7.65" evidence="2"/>
<dbReference type="FunFam" id="3.30.70.270:FF:000001">
    <property type="entry name" value="Diguanylate cyclase domain protein"/>
    <property type="match status" value="1"/>
</dbReference>
<dbReference type="EMBL" id="CP048029">
    <property type="protein sequence ID" value="QIK37573.1"/>
    <property type="molecule type" value="Genomic_DNA"/>
</dbReference>
<dbReference type="GO" id="GO:0052621">
    <property type="term" value="F:diguanylate cyclase activity"/>
    <property type="evidence" value="ECO:0007669"/>
    <property type="project" value="UniProtKB-EC"/>
</dbReference>
<name>A0A6G7VBX0_9GAMM</name>
<dbReference type="GO" id="GO:0005886">
    <property type="term" value="C:plasma membrane"/>
    <property type="evidence" value="ECO:0007669"/>
    <property type="project" value="TreeGrafter"/>
</dbReference>
<proteinExistence type="predicted"/>
<dbReference type="Gene3D" id="3.30.70.270">
    <property type="match status" value="1"/>
</dbReference>
<evidence type="ECO:0000259" key="4">
    <source>
        <dbReference type="PROSITE" id="PS50887"/>
    </source>
</evidence>
<dbReference type="CDD" id="cd01949">
    <property type="entry name" value="GGDEF"/>
    <property type="match status" value="1"/>
</dbReference>
<dbReference type="PROSITE" id="PS50887">
    <property type="entry name" value="GGDEF"/>
    <property type="match status" value="1"/>
</dbReference>
<dbReference type="AlphaFoldDB" id="A0A6G7VBX0"/>
<organism evidence="5 6">
    <name type="scientific">Caldichromatium japonicum</name>
    <dbReference type="NCBI Taxonomy" id="2699430"/>
    <lineage>
        <taxon>Bacteria</taxon>
        <taxon>Pseudomonadati</taxon>
        <taxon>Pseudomonadota</taxon>
        <taxon>Gammaproteobacteria</taxon>
        <taxon>Chromatiales</taxon>
        <taxon>Chromatiaceae</taxon>
        <taxon>Caldichromatium</taxon>
    </lineage>
</organism>
<dbReference type="PANTHER" id="PTHR45138:SF9">
    <property type="entry name" value="DIGUANYLATE CYCLASE DGCM-RELATED"/>
    <property type="match status" value="1"/>
</dbReference>
<dbReference type="SMART" id="SM00267">
    <property type="entry name" value="GGDEF"/>
    <property type="match status" value="1"/>
</dbReference>
<dbReference type="GO" id="GO:1902201">
    <property type="term" value="P:negative regulation of bacterial-type flagellum-dependent cell motility"/>
    <property type="evidence" value="ECO:0007669"/>
    <property type="project" value="TreeGrafter"/>
</dbReference>
<evidence type="ECO:0000256" key="3">
    <source>
        <dbReference type="ARBA" id="ARBA00034247"/>
    </source>
</evidence>
<dbReference type="Proteomes" id="UP000502699">
    <property type="component" value="Chromosome"/>
</dbReference>
<evidence type="ECO:0000313" key="5">
    <source>
        <dbReference type="EMBL" id="QIK37573.1"/>
    </source>
</evidence>
<dbReference type="PANTHER" id="PTHR45138">
    <property type="entry name" value="REGULATORY COMPONENTS OF SENSORY TRANSDUCTION SYSTEM"/>
    <property type="match status" value="1"/>
</dbReference>
<evidence type="ECO:0000256" key="2">
    <source>
        <dbReference type="ARBA" id="ARBA00012528"/>
    </source>
</evidence>
<evidence type="ECO:0000313" key="6">
    <source>
        <dbReference type="Proteomes" id="UP000502699"/>
    </source>
</evidence>
<keyword evidence="6" id="KW-1185">Reference proteome</keyword>
<comment type="cofactor">
    <cofactor evidence="1">
        <name>Mg(2+)</name>
        <dbReference type="ChEBI" id="CHEBI:18420"/>
    </cofactor>
</comment>
<evidence type="ECO:0000256" key="1">
    <source>
        <dbReference type="ARBA" id="ARBA00001946"/>
    </source>
</evidence>
<sequence length="366" mass="40238">MNSADFMSLQVLPCRHPVGAAALDRPNPSSVTPPKPWHGFRVIPGDNQSLRGFQVQPIHPIAIPSLTLVSGSESKQPSGGALDPVRFLLTMSASLDLDEVVRTLNAFLGEVVAPSGWSYRSPGDELCLAEGQQSGHSIQYQLKCNEQALGVLKLWRNRPFTAEDQQQIEALLALAVPSIHNALRFFQINRQLERDPLTGLGNRRALTIQGAQWLADCIRHRHPLSLLVLDLDRFKMINDTYGHPVGDRVLCQVAEILRAVTRTADLCVRLGGDEFVVLLPGATLDEAKDCAERIRQALAEQWVETETGERIGIGASIGAASHRPGMDLDQLYHEADAALYAVKQARPERAPRRLVRPGFQAQPLMA</sequence>
<dbReference type="InterPro" id="IPR050469">
    <property type="entry name" value="Diguanylate_Cyclase"/>
</dbReference>
<comment type="catalytic activity">
    <reaction evidence="3">
        <text>2 GTP = 3',3'-c-di-GMP + 2 diphosphate</text>
        <dbReference type="Rhea" id="RHEA:24898"/>
        <dbReference type="ChEBI" id="CHEBI:33019"/>
        <dbReference type="ChEBI" id="CHEBI:37565"/>
        <dbReference type="ChEBI" id="CHEBI:58805"/>
        <dbReference type="EC" id="2.7.7.65"/>
    </reaction>
</comment>
<dbReference type="NCBIfam" id="TIGR00254">
    <property type="entry name" value="GGDEF"/>
    <property type="match status" value="1"/>
</dbReference>
<dbReference type="InterPro" id="IPR043128">
    <property type="entry name" value="Rev_trsase/Diguanyl_cyclase"/>
</dbReference>
<protein>
    <recommendedName>
        <fullName evidence="2">diguanylate cyclase</fullName>
        <ecNumber evidence="2">2.7.7.65</ecNumber>
    </recommendedName>
</protein>
<dbReference type="Pfam" id="PF00990">
    <property type="entry name" value="GGDEF"/>
    <property type="match status" value="1"/>
</dbReference>
<dbReference type="KEGG" id="cjap:GWK36_05795"/>
<accession>A0A6G7VBX0</accession>
<feature type="domain" description="GGDEF" evidence="4">
    <location>
        <begin position="222"/>
        <end position="357"/>
    </location>
</feature>
<reference evidence="6" key="1">
    <citation type="submission" date="2020-01" db="EMBL/GenBank/DDBJ databases">
        <title>Caldichromatium gen. nov., sp. nov., a thermophilic purple sulfur bacterium member of the family Chromatiaceae isolated from Nakabusa hot spring, Japan.</title>
        <authorList>
            <person name="Saini M.K."/>
            <person name="Hanada S."/>
            <person name="Tank M."/>
        </authorList>
    </citation>
    <scope>NUCLEOTIDE SEQUENCE [LARGE SCALE GENOMIC DNA]</scope>
    <source>
        <strain evidence="6">No.7</strain>
    </source>
</reference>